<dbReference type="Proteomes" id="UP000789390">
    <property type="component" value="Unassembled WGS sequence"/>
</dbReference>
<evidence type="ECO:0000256" key="1">
    <source>
        <dbReference type="ARBA" id="ARBA00004138"/>
    </source>
</evidence>
<keyword evidence="2" id="KW-0853">WD repeat</keyword>
<accession>A0A8J2RP74</accession>
<evidence type="ECO:0000313" key="6">
    <source>
        <dbReference type="EMBL" id="CAH0106132.1"/>
    </source>
</evidence>
<dbReference type="GO" id="GO:0005930">
    <property type="term" value="C:axoneme"/>
    <property type="evidence" value="ECO:0007669"/>
    <property type="project" value="TreeGrafter"/>
</dbReference>
<organism evidence="6 7">
    <name type="scientific">Daphnia galeata</name>
    <dbReference type="NCBI Taxonomy" id="27404"/>
    <lineage>
        <taxon>Eukaryota</taxon>
        <taxon>Metazoa</taxon>
        <taxon>Ecdysozoa</taxon>
        <taxon>Arthropoda</taxon>
        <taxon>Crustacea</taxon>
        <taxon>Branchiopoda</taxon>
        <taxon>Diplostraca</taxon>
        <taxon>Cladocera</taxon>
        <taxon>Anomopoda</taxon>
        <taxon>Daphniidae</taxon>
        <taxon>Daphnia</taxon>
    </lineage>
</organism>
<dbReference type="GO" id="GO:0030992">
    <property type="term" value="C:intraciliary transport particle B"/>
    <property type="evidence" value="ECO:0007669"/>
    <property type="project" value="TreeGrafter"/>
</dbReference>
<dbReference type="AlphaFoldDB" id="A0A8J2RP74"/>
<dbReference type="PANTHER" id="PTHR15722">
    <property type="entry name" value="IFT140/172-RELATED"/>
    <property type="match status" value="1"/>
</dbReference>
<dbReference type="GO" id="GO:0036064">
    <property type="term" value="C:ciliary basal body"/>
    <property type="evidence" value="ECO:0007669"/>
    <property type="project" value="TreeGrafter"/>
</dbReference>
<evidence type="ECO:0000256" key="4">
    <source>
        <dbReference type="ARBA" id="ARBA00023069"/>
    </source>
</evidence>
<comment type="subcellular location">
    <subcellularLocation>
        <location evidence="1">Cell projection</location>
        <location evidence="1">Cilium</location>
    </subcellularLocation>
</comment>
<evidence type="ECO:0000313" key="7">
    <source>
        <dbReference type="Proteomes" id="UP000789390"/>
    </source>
</evidence>
<protein>
    <submittedName>
        <fullName evidence="6">Uncharacterized protein</fullName>
    </submittedName>
</protein>
<gene>
    <name evidence="6" type="ORF">DGAL_LOCUS9282</name>
</gene>
<dbReference type="OrthoDB" id="2186662at2759"/>
<reference evidence="6" key="1">
    <citation type="submission" date="2021-11" db="EMBL/GenBank/DDBJ databases">
        <authorList>
            <person name="Schell T."/>
        </authorList>
    </citation>
    <scope>NUCLEOTIDE SEQUENCE</scope>
    <source>
        <strain evidence="6">M5</strain>
    </source>
</reference>
<sequence>MNPHPICVRINERHRKEGDNVKQLAYLLDLKTIGISDLVTGHSLGHISHVSKIDWLEKNKTGRKLLFRDQKLRLYMVDLASSIKTLLLSSCVFLKWVPGSDVIVAQSPSLFHVWYHTEKTGGRTVVRIQDGTLIDEIALDDQLVEFWTAIEDGDLGLWATLARISLDAVDLGIASRCFAALGDIAKVRFLMETVRASEEVTKTIKGDGFSSPLVQARMANFQRDLATAERIYIYDAVRIHRQLLQCIKTIQDYLQWLQTTCQESSAAEVYERIGDYPSAVNMCLKAGLSSKAAKLMLHREELLSDAEVIHQVVTALQRCNMFVQVGEVYQMTGKPDRVLEFYRKGHLYAKAIDLARQSFPGEVTLLEELWGDYLITTHRPEQLNKP</sequence>
<keyword evidence="5" id="KW-0966">Cell projection</keyword>
<evidence type="ECO:0000256" key="5">
    <source>
        <dbReference type="ARBA" id="ARBA00023273"/>
    </source>
</evidence>
<name>A0A8J2RP74_9CRUS</name>
<keyword evidence="4" id="KW-0969">Cilium</keyword>
<evidence type="ECO:0000256" key="2">
    <source>
        <dbReference type="ARBA" id="ARBA00022574"/>
    </source>
</evidence>
<proteinExistence type="predicted"/>
<dbReference type="GO" id="GO:0042073">
    <property type="term" value="P:intraciliary transport"/>
    <property type="evidence" value="ECO:0007669"/>
    <property type="project" value="TreeGrafter"/>
</dbReference>
<keyword evidence="3" id="KW-0677">Repeat</keyword>
<evidence type="ECO:0000256" key="3">
    <source>
        <dbReference type="ARBA" id="ARBA00022737"/>
    </source>
</evidence>
<dbReference type="EMBL" id="CAKKLH010000222">
    <property type="protein sequence ID" value="CAH0106132.1"/>
    <property type="molecule type" value="Genomic_DNA"/>
</dbReference>
<dbReference type="PANTHER" id="PTHR15722:SF2">
    <property type="entry name" value="INTRAFLAGELLAR TRANSPORT PROTEIN 172 HOMOLOG"/>
    <property type="match status" value="1"/>
</dbReference>
<comment type="caution">
    <text evidence="6">The sequence shown here is derived from an EMBL/GenBank/DDBJ whole genome shotgun (WGS) entry which is preliminary data.</text>
</comment>
<keyword evidence="7" id="KW-1185">Reference proteome</keyword>